<name>A0ABP3B3X2_9FLAO</name>
<gene>
    <name evidence="2" type="ORF">KLA_16195</name>
</gene>
<keyword evidence="1" id="KW-0472">Membrane</keyword>
<organism evidence="2 3">
    <name type="scientific">Cellulophaga geojensis KL-A</name>
    <dbReference type="NCBI Taxonomy" id="1328323"/>
    <lineage>
        <taxon>Bacteria</taxon>
        <taxon>Pseudomonadati</taxon>
        <taxon>Bacteroidota</taxon>
        <taxon>Flavobacteriia</taxon>
        <taxon>Flavobacteriales</taxon>
        <taxon>Flavobacteriaceae</taxon>
        <taxon>Cellulophaga</taxon>
    </lineage>
</organism>
<accession>A0ABP3B3X2</accession>
<keyword evidence="3" id="KW-1185">Reference proteome</keyword>
<dbReference type="RefSeq" id="WP_013621963.1">
    <property type="nucleotide sequence ID" value="NZ_ARZX01000030.1"/>
</dbReference>
<feature type="transmembrane region" description="Helical" evidence="1">
    <location>
        <begin position="20"/>
        <end position="39"/>
    </location>
</feature>
<keyword evidence="1" id="KW-0812">Transmembrane</keyword>
<sequence length="47" mass="5620">MTGEFSEMTDFLINLTEQKPYIFITICILITAFLTFYEIRRTKHNKS</sequence>
<evidence type="ECO:0000313" key="2">
    <source>
        <dbReference type="EMBL" id="EWH10966.1"/>
    </source>
</evidence>
<comment type="caution">
    <text evidence="2">The sequence shown here is derived from an EMBL/GenBank/DDBJ whole genome shotgun (WGS) entry which is preliminary data.</text>
</comment>
<dbReference type="Proteomes" id="UP000019275">
    <property type="component" value="Unassembled WGS sequence"/>
</dbReference>
<proteinExistence type="predicted"/>
<reference evidence="2 3" key="1">
    <citation type="journal article" date="2014" name="Genome Announc.">
        <title>Draft Genome Sequence of the Carrageenan-Degrading Bacterium Cellulophaga sp. Strain KL-A, Isolated from Decaying Marine Algae.</title>
        <authorList>
            <person name="Shan D."/>
            <person name="Ying J."/>
            <person name="Li X."/>
            <person name="Gao Z."/>
            <person name="Wei G."/>
            <person name="Shao Z."/>
        </authorList>
    </citation>
    <scope>NUCLEOTIDE SEQUENCE [LARGE SCALE GENOMIC DNA]</scope>
    <source>
        <strain evidence="2 3">KL-A</strain>
    </source>
</reference>
<evidence type="ECO:0000256" key="1">
    <source>
        <dbReference type="SAM" id="Phobius"/>
    </source>
</evidence>
<dbReference type="EMBL" id="ARZX01000030">
    <property type="protein sequence ID" value="EWH10966.1"/>
    <property type="molecule type" value="Genomic_DNA"/>
</dbReference>
<evidence type="ECO:0000313" key="3">
    <source>
        <dbReference type="Proteomes" id="UP000019275"/>
    </source>
</evidence>
<protein>
    <submittedName>
        <fullName evidence="2">Uncharacterized protein</fullName>
    </submittedName>
</protein>
<keyword evidence="1" id="KW-1133">Transmembrane helix</keyword>